<evidence type="ECO:0000256" key="1">
    <source>
        <dbReference type="SAM" id="MobiDB-lite"/>
    </source>
</evidence>
<reference evidence="2" key="1">
    <citation type="submission" date="2020-08" db="EMBL/GenBank/DDBJ databases">
        <title>Multicomponent nature underlies the extraordinary mechanical properties of spider dragline silk.</title>
        <authorList>
            <person name="Kono N."/>
            <person name="Nakamura H."/>
            <person name="Mori M."/>
            <person name="Yoshida Y."/>
            <person name="Ohtoshi R."/>
            <person name="Malay A.D."/>
            <person name="Moran D.A.P."/>
            <person name="Tomita M."/>
            <person name="Numata K."/>
            <person name="Arakawa K."/>
        </authorList>
    </citation>
    <scope>NUCLEOTIDE SEQUENCE</scope>
</reference>
<protein>
    <submittedName>
        <fullName evidence="2">Uncharacterized protein</fullName>
    </submittedName>
</protein>
<feature type="region of interest" description="Disordered" evidence="1">
    <location>
        <begin position="124"/>
        <end position="149"/>
    </location>
</feature>
<keyword evidence="3" id="KW-1185">Reference proteome</keyword>
<sequence length="250" mass="26853">MRGRQLVAMRHQLGHLVQDTLAERQDGYNIGRLQAIQCCRNCTKKVHKFGEVGRRVTKETAKINWVTGRSPCQILRMVGIEHDSAPPLGVLCVVSIVSAFTTTVLGGLRFHDLGGRLQEVSKGSLSVSGSSGGVSQVSGGDGLRRVPPPFPQEAGCVRKGFQRERIQEPFPQGAGTVSTETGLPLRHEMAGEYSRDSSLGVGSSGRDVHHGIGPPNTAAVAPCPEAWTHFQTKDTFGIDAPSGAHVPRRF</sequence>
<proteinExistence type="predicted"/>
<feature type="compositionally biased region" description="Low complexity" evidence="1">
    <location>
        <begin position="124"/>
        <end position="138"/>
    </location>
</feature>
<dbReference type="Proteomes" id="UP000887013">
    <property type="component" value="Unassembled WGS sequence"/>
</dbReference>
<dbReference type="AlphaFoldDB" id="A0A8X6MQ06"/>
<name>A0A8X6MQ06_NEPPI</name>
<evidence type="ECO:0000313" key="2">
    <source>
        <dbReference type="EMBL" id="GFS71781.1"/>
    </source>
</evidence>
<dbReference type="EMBL" id="BMAW01049666">
    <property type="protein sequence ID" value="GFS71781.1"/>
    <property type="molecule type" value="Genomic_DNA"/>
</dbReference>
<organism evidence="2 3">
    <name type="scientific">Nephila pilipes</name>
    <name type="common">Giant wood spider</name>
    <name type="synonym">Nephila maculata</name>
    <dbReference type="NCBI Taxonomy" id="299642"/>
    <lineage>
        <taxon>Eukaryota</taxon>
        <taxon>Metazoa</taxon>
        <taxon>Ecdysozoa</taxon>
        <taxon>Arthropoda</taxon>
        <taxon>Chelicerata</taxon>
        <taxon>Arachnida</taxon>
        <taxon>Araneae</taxon>
        <taxon>Araneomorphae</taxon>
        <taxon>Entelegynae</taxon>
        <taxon>Araneoidea</taxon>
        <taxon>Nephilidae</taxon>
        <taxon>Nephila</taxon>
    </lineage>
</organism>
<comment type="caution">
    <text evidence="2">The sequence shown here is derived from an EMBL/GenBank/DDBJ whole genome shotgun (WGS) entry which is preliminary data.</text>
</comment>
<gene>
    <name evidence="2" type="ORF">NPIL_267691</name>
</gene>
<accession>A0A8X6MQ06</accession>
<evidence type="ECO:0000313" key="3">
    <source>
        <dbReference type="Proteomes" id="UP000887013"/>
    </source>
</evidence>